<dbReference type="VEuPathDB" id="VectorBase:GPAI009106"/>
<protein>
    <submittedName>
        <fullName evidence="1">Uncharacterized protein</fullName>
    </submittedName>
</protein>
<evidence type="ECO:0000313" key="2">
    <source>
        <dbReference type="Proteomes" id="UP000092445"/>
    </source>
</evidence>
<evidence type="ECO:0000313" key="1">
    <source>
        <dbReference type="EnsemblMetazoa" id="GPAI009106-PA"/>
    </source>
</evidence>
<keyword evidence="2" id="KW-1185">Reference proteome</keyword>
<proteinExistence type="predicted"/>
<dbReference type="AlphaFoldDB" id="A0A1A9ZAZ1"/>
<dbReference type="EnsemblMetazoa" id="GPAI009106-RA">
    <property type="protein sequence ID" value="GPAI009106-PA"/>
    <property type="gene ID" value="GPAI009106"/>
</dbReference>
<dbReference type="Proteomes" id="UP000092445">
    <property type="component" value="Unassembled WGS sequence"/>
</dbReference>
<accession>A0A1A9ZAZ1</accession>
<reference evidence="1" key="2">
    <citation type="submission" date="2020-05" db="UniProtKB">
        <authorList>
            <consortium name="EnsemblMetazoa"/>
        </authorList>
    </citation>
    <scope>IDENTIFICATION</scope>
    <source>
        <strain evidence="1">IAEA</strain>
    </source>
</reference>
<reference evidence="2" key="1">
    <citation type="submission" date="2014-03" db="EMBL/GenBank/DDBJ databases">
        <authorList>
            <person name="Aksoy S."/>
            <person name="Warren W."/>
            <person name="Wilson R.K."/>
        </authorList>
    </citation>
    <scope>NUCLEOTIDE SEQUENCE [LARGE SCALE GENOMIC DNA]</scope>
    <source>
        <strain evidence="2">IAEA</strain>
    </source>
</reference>
<sequence>MTTSITLTNYLSNLEVNKEMKIYIFIQSVFVCHQHLEPINIFIVTPKKHFVISPIRRDKSGKFNYYLHNSKESVNNEPRRAMKNGIDSKSEPQRIMGQVRFKVATVIDANFSKLVRMMSKEARLRISTNHHFRKVMPHKLPVNREK</sequence>
<organism evidence="1 2">
    <name type="scientific">Glossina pallidipes</name>
    <name type="common">Tsetse fly</name>
    <dbReference type="NCBI Taxonomy" id="7398"/>
    <lineage>
        <taxon>Eukaryota</taxon>
        <taxon>Metazoa</taxon>
        <taxon>Ecdysozoa</taxon>
        <taxon>Arthropoda</taxon>
        <taxon>Hexapoda</taxon>
        <taxon>Insecta</taxon>
        <taxon>Pterygota</taxon>
        <taxon>Neoptera</taxon>
        <taxon>Endopterygota</taxon>
        <taxon>Diptera</taxon>
        <taxon>Brachycera</taxon>
        <taxon>Muscomorpha</taxon>
        <taxon>Hippoboscoidea</taxon>
        <taxon>Glossinidae</taxon>
        <taxon>Glossina</taxon>
    </lineage>
</organism>
<name>A0A1A9ZAZ1_GLOPL</name>